<dbReference type="PANTHER" id="PTHR23424">
    <property type="entry name" value="SERUM AMYLOID A"/>
    <property type="match status" value="1"/>
</dbReference>
<feature type="compositionally biased region" description="Basic and acidic residues" evidence="4">
    <location>
        <begin position="194"/>
        <end position="209"/>
    </location>
</feature>
<feature type="non-terminal residue" evidence="5">
    <location>
        <position position="1"/>
    </location>
</feature>
<name>A0A1E5VZY0_9POAL</name>
<dbReference type="EMBL" id="LWDX02025210">
    <property type="protein sequence ID" value="OEL30620.1"/>
    <property type="molecule type" value="Genomic_DNA"/>
</dbReference>
<feature type="region of interest" description="Disordered" evidence="4">
    <location>
        <begin position="60"/>
        <end position="118"/>
    </location>
</feature>
<feature type="compositionally biased region" description="Acidic residues" evidence="4">
    <location>
        <begin position="98"/>
        <end position="111"/>
    </location>
</feature>
<comment type="subcellular location">
    <subcellularLocation>
        <location evidence="1">Nucleus</location>
    </subcellularLocation>
</comment>
<evidence type="ECO:0000256" key="2">
    <source>
        <dbReference type="ARBA" id="ARBA00023242"/>
    </source>
</evidence>
<dbReference type="Proteomes" id="UP000095767">
    <property type="component" value="Unassembled WGS sequence"/>
</dbReference>
<dbReference type="PANTHER" id="PTHR23424:SF23">
    <property type="entry name" value="PROTEIN SAAL1"/>
    <property type="match status" value="1"/>
</dbReference>
<dbReference type="OrthoDB" id="2156856at2759"/>
<evidence type="ECO:0008006" key="7">
    <source>
        <dbReference type="Google" id="ProtNLM"/>
    </source>
</evidence>
<reference evidence="5 6" key="1">
    <citation type="submission" date="2016-09" db="EMBL/GenBank/DDBJ databases">
        <title>The draft genome of Dichanthelium oligosanthes: A C3 panicoid grass species.</title>
        <authorList>
            <person name="Studer A.J."/>
            <person name="Schnable J.C."/>
            <person name="Brutnell T.P."/>
        </authorList>
    </citation>
    <scope>NUCLEOTIDE SEQUENCE [LARGE SCALE GENOMIC DNA]</scope>
    <source>
        <strain evidence="6">cv. Kellogg 1175</strain>
        <tissue evidence="5">Leaf</tissue>
    </source>
</reference>
<proteinExistence type="inferred from homology"/>
<dbReference type="GO" id="GO:0005634">
    <property type="term" value="C:nucleus"/>
    <property type="evidence" value="ECO:0007669"/>
    <property type="project" value="UniProtKB-SubCell"/>
</dbReference>
<feature type="region of interest" description="Disordered" evidence="4">
    <location>
        <begin position="194"/>
        <end position="222"/>
    </location>
</feature>
<keyword evidence="2" id="KW-0539">Nucleus</keyword>
<accession>A0A1E5VZY0</accession>
<evidence type="ECO:0000256" key="4">
    <source>
        <dbReference type="SAM" id="MobiDB-lite"/>
    </source>
</evidence>
<dbReference type="AlphaFoldDB" id="A0A1E5VZY0"/>
<sequence>LKAKPGPRWWRTWPVRLPFCGAPAPTKLESVFCSSSSSPPRFHFQLAGRRLAGESSSSLASAAHAAMSPGAPQEDVLGEGESAQDQVLQPQQEREEAGDQEEGDGVEEEEEAPTHLPFAPSSEVLFPLLLRRCCYGGEGVGSGAGLLEISVWRCSADAYSPCDDLQLLDDTTTVDPSYTISLIRQLLPQGSNVEKEFSAKQGAPEEKGVNSDNGESAQSEDKDPWEECGCILWDLAASKPQAELMMNNLVLEVLLANLHVTQSPRVKVKWHLPCTLAPNGSIFGGHILKILFIGFLLSLQEICIGIMGNLACHESLVNAISVQNGLIATVVDQLFLDDSACLSETFRSGFHDLASKCELEQEFFIKTLLPDEILSRVLWIVGNTLNSTLLEKSIDFLSTVIDNQDVTAILLQPLIKVGLVDHVISLLASEIEKLSDESKFDRSASLDLILPFVEELSATDSCLEVMSSSDQLIQVLDKIIKLPDKFEVSSYCASVVIILANLLADGKHIVPSLSHDLPFMGGLFDILPLVCDDNQARNALWCILARLLPQAQDIDMNSSSLEHLVSLLLGKFTLIKDDLESHRVELSAEDAYLKHGVSASVSFLKSCELVMRGCLSVGSLLSPDVIVEGNSAVQ</sequence>
<evidence type="ECO:0000313" key="5">
    <source>
        <dbReference type="EMBL" id="OEL30620.1"/>
    </source>
</evidence>
<organism evidence="5 6">
    <name type="scientific">Dichanthelium oligosanthes</name>
    <dbReference type="NCBI Taxonomy" id="888268"/>
    <lineage>
        <taxon>Eukaryota</taxon>
        <taxon>Viridiplantae</taxon>
        <taxon>Streptophyta</taxon>
        <taxon>Embryophyta</taxon>
        <taxon>Tracheophyta</taxon>
        <taxon>Spermatophyta</taxon>
        <taxon>Magnoliopsida</taxon>
        <taxon>Liliopsida</taxon>
        <taxon>Poales</taxon>
        <taxon>Poaceae</taxon>
        <taxon>PACMAD clade</taxon>
        <taxon>Panicoideae</taxon>
        <taxon>Panicodae</taxon>
        <taxon>Paniceae</taxon>
        <taxon>Dichantheliinae</taxon>
        <taxon>Dichanthelium</taxon>
    </lineage>
</organism>
<evidence type="ECO:0000313" key="6">
    <source>
        <dbReference type="Proteomes" id="UP000095767"/>
    </source>
</evidence>
<dbReference type="InterPro" id="IPR052464">
    <property type="entry name" value="Synovial_Prolif_Regulator"/>
</dbReference>
<protein>
    <recommendedName>
        <fullName evidence="7">Protein saal1</fullName>
    </recommendedName>
</protein>
<feature type="compositionally biased region" description="Low complexity" evidence="4">
    <location>
        <begin position="60"/>
        <end position="72"/>
    </location>
</feature>
<evidence type="ECO:0000256" key="1">
    <source>
        <dbReference type="ARBA" id="ARBA00004123"/>
    </source>
</evidence>
<gene>
    <name evidence="5" type="ORF">BAE44_0008363</name>
</gene>
<comment type="caution">
    <text evidence="5">The sequence shown here is derived from an EMBL/GenBank/DDBJ whole genome shotgun (WGS) entry which is preliminary data.</text>
</comment>
<comment type="similarity">
    <text evidence="3">Belongs to the SAAL1 family.</text>
</comment>
<evidence type="ECO:0000256" key="3">
    <source>
        <dbReference type="ARBA" id="ARBA00038401"/>
    </source>
</evidence>
<dbReference type="STRING" id="888268.A0A1E5VZY0"/>
<keyword evidence="6" id="KW-1185">Reference proteome</keyword>